<dbReference type="RefSeq" id="WP_050725504.1">
    <property type="nucleotide sequence ID" value="NZ_CP012332.1"/>
</dbReference>
<evidence type="ECO:0000259" key="2">
    <source>
        <dbReference type="Pfam" id="PF00656"/>
    </source>
</evidence>
<feature type="chain" id="PRO_5005465612" evidence="1">
    <location>
        <begin position="20"/>
        <end position="507"/>
    </location>
</feature>
<reference evidence="3 4" key="1">
    <citation type="submission" date="2015-08" db="EMBL/GenBank/DDBJ databases">
        <authorList>
            <person name="Babu N.S."/>
            <person name="Beckwith C.J."/>
            <person name="Beseler K.G."/>
            <person name="Brison A."/>
            <person name="Carone J.V."/>
            <person name="Caskin T.P."/>
            <person name="Diamond M."/>
            <person name="Durham M.E."/>
            <person name="Foxe J.M."/>
            <person name="Go M."/>
            <person name="Henderson B.A."/>
            <person name="Jones I.B."/>
            <person name="McGettigan J.A."/>
            <person name="Micheletti S.J."/>
            <person name="Nasrallah M.E."/>
            <person name="Ortiz D."/>
            <person name="Piller C.R."/>
            <person name="Privatt S.R."/>
            <person name="Schneider S.L."/>
            <person name="Sharp S."/>
            <person name="Smith T.C."/>
            <person name="Stanton J.D."/>
            <person name="Ullery H.E."/>
            <person name="Wilson R.J."/>
            <person name="Serrano M.G."/>
            <person name="Buck G."/>
            <person name="Lee V."/>
            <person name="Wang Y."/>
            <person name="Carvalho R."/>
            <person name="Voegtly L."/>
            <person name="Shi R."/>
            <person name="Duckworth R."/>
            <person name="Johnson A."/>
            <person name="Loviza R."/>
            <person name="Walstead R."/>
            <person name="Shah Z."/>
            <person name="Kiflezghi M."/>
            <person name="Wade K."/>
            <person name="Ball S.L."/>
            <person name="Bradley K.W."/>
            <person name="Asai D.J."/>
            <person name="Bowman C.A."/>
            <person name="Russell D.A."/>
            <person name="Pope W.H."/>
            <person name="Jacobs-Sera D."/>
            <person name="Hendrix R.W."/>
            <person name="Hatfull G.F."/>
        </authorList>
    </citation>
    <scope>NUCLEOTIDE SEQUENCE [LARGE SCALE GENOMIC DNA]</scope>
    <source>
        <strain evidence="3 4">DSM 27710</strain>
    </source>
</reference>
<gene>
    <name evidence="3" type="ORF">AKJ08_1537</name>
</gene>
<dbReference type="Gene3D" id="3.40.50.1460">
    <property type="match status" value="1"/>
</dbReference>
<dbReference type="Proteomes" id="UP000055590">
    <property type="component" value="Chromosome"/>
</dbReference>
<dbReference type="GO" id="GO:0006508">
    <property type="term" value="P:proteolysis"/>
    <property type="evidence" value="ECO:0007669"/>
    <property type="project" value="InterPro"/>
</dbReference>
<feature type="domain" description="Peptidase C14 caspase" evidence="2">
    <location>
        <begin position="21"/>
        <end position="219"/>
    </location>
</feature>
<dbReference type="KEGG" id="vin:AKJ08_1537"/>
<dbReference type="EMBL" id="CP012332">
    <property type="protein sequence ID" value="AKU91150.1"/>
    <property type="molecule type" value="Genomic_DNA"/>
</dbReference>
<accession>A0A0K1PCA1</accession>
<evidence type="ECO:0000256" key="1">
    <source>
        <dbReference type="SAM" id="SignalP"/>
    </source>
</evidence>
<organism evidence="3 4">
    <name type="scientific">Vulgatibacter incomptus</name>
    <dbReference type="NCBI Taxonomy" id="1391653"/>
    <lineage>
        <taxon>Bacteria</taxon>
        <taxon>Pseudomonadati</taxon>
        <taxon>Myxococcota</taxon>
        <taxon>Myxococcia</taxon>
        <taxon>Myxococcales</taxon>
        <taxon>Cystobacterineae</taxon>
        <taxon>Vulgatibacteraceae</taxon>
        <taxon>Vulgatibacter</taxon>
    </lineage>
</organism>
<dbReference type="SUPFAM" id="SSF52129">
    <property type="entry name" value="Caspase-like"/>
    <property type="match status" value="1"/>
</dbReference>
<dbReference type="AlphaFoldDB" id="A0A0K1PCA1"/>
<keyword evidence="4" id="KW-1185">Reference proteome</keyword>
<evidence type="ECO:0000313" key="4">
    <source>
        <dbReference type="Proteomes" id="UP000055590"/>
    </source>
</evidence>
<dbReference type="OrthoDB" id="9804257at2"/>
<dbReference type="STRING" id="1391653.AKJ08_1537"/>
<feature type="signal peptide" evidence="1">
    <location>
        <begin position="1"/>
        <end position="19"/>
    </location>
</feature>
<evidence type="ECO:0000313" key="3">
    <source>
        <dbReference type="EMBL" id="AKU91150.1"/>
    </source>
</evidence>
<dbReference type="GO" id="GO:0004197">
    <property type="term" value="F:cysteine-type endopeptidase activity"/>
    <property type="evidence" value="ECO:0007669"/>
    <property type="project" value="InterPro"/>
</dbReference>
<sequence>MRGLLALLFVLLAAGPAQGARRFALVVGSNAGDRSEVQLRYAESDAERLARILRDVGDFEAQDVLLVTQADAESVRRALIGINARVRSEPGGALLFVYYSGHGDAESLHLGGTRLDMRELRDLVAGSPATARVLVIDSCRSGAITRIKGGSPGPAFRIAFDRPSAEGVAILTSSAAGEDSQESDSLGASIFTHYLASALLGAADHDGDGRVTLGEAFAYASERTLSASVSTAAGPQHPTYRFDLGGRDDLVLTQPVQAGRRMGILAFSEGGSWLVSEGGSRQSVVAEVTTDAKGARLALRPGSYSVIKRGRDFLLQGEISVTESATTQVEPGSLRRIDYAQVVRKGGTERASTWSAFVQSGVRGSLLELGGAFQMGVGIRFDLPLLAIEGRVGRSTSSTTGERLRIDTRELSLSLGALHAFDLGFFSLGAGVEAGGSWFDQAFHERQTPDRRSYGLQVGPLATIEAPLAGPLHLRIDGALLTYFLPGQGRTETPVTFRAGAGLGMFF</sequence>
<protein>
    <submittedName>
        <fullName evidence="3">Peptidase C14 caspase catalytic subunit p20</fullName>
    </submittedName>
</protein>
<proteinExistence type="predicted"/>
<dbReference type="InterPro" id="IPR029030">
    <property type="entry name" value="Caspase-like_dom_sf"/>
</dbReference>
<name>A0A0K1PCA1_9BACT</name>
<keyword evidence="1" id="KW-0732">Signal</keyword>
<dbReference type="InterPro" id="IPR011600">
    <property type="entry name" value="Pept_C14_caspase"/>
</dbReference>
<dbReference type="Pfam" id="PF00656">
    <property type="entry name" value="Peptidase_C14"/>
    <property type="match status" value="1"/>
</dbReference>